<dbReference type="Pfam" id="PF02653">
    <property type="entry name" value="BPD_transp_2"/>
    <property type="match status" value="1"/>
</dbReference>
<evidence type="ECO:0000256" key="6">
    <source>
        <dbReference type="SAM" id="Phobius"/>
    </source>
</evidence>
<feature type="transmembrane region" description="Helical" evidence="6">
    <location>
        <begin position="132"/>
        <end position="153"/>
    </location>
</feature>
<dbReference type="AlphaFoldDB" id="A0A844Q9T0"/>
<dbReference type="EMBL" id="WPHG01000001">
    <property type="protein sequence ID" value="MVA95995.1"/>
    <property type="molecule type" value="Genomic_DNA"/>
</dbReference>
<evidence type="ECO:0000313" key="8">
    <source>
        <dbReference type="Proteomes" id="UP000463224"/>
    </source>
</evidence>
<dbReference type="PANTHER" id="PTHR32196">
    <property type="entry name" value="ABC TRANSPORTER PERMEASE PROTEIN YPHD-RELATED-RELATED"/>
    <property type="match status" value="1"/>
</dbReference>
<keyword evidence="3 6" id="KW-0812">Transmembrane</keyword>
<evidence type="ECO:0000256" key="1">
    <source>
        <dbReference type="ARBA" id="ARBA00004651"/>
    </source>
</evidence>
<comment type="subcellular location">
    <subcellularLocation>
        <location evidence="1">Cell membrane</location>
        <topology evidence="1">Multi-pass membrane protein</topology>
    </subcellularLocation>
</comment>
<reference evidence="7 8" key="1">
    <citation type="submission" date="2019-12" db="EMBL/GenBank/DDBJ databases">
        <title>Nitratireductor arenosus sp. nov., Isolated from sea sand, Jeju island, South Korea.</title>
        <authorList>
            <person name="Kim W."/>
        </authorList>
    </citation>
    <scope>NUCLEOTIDE SEQUENCE [LARGE SCALE GENOMIC DNA]</scope>
    <source>
        <strain evidence="7 8">CAU 1489</strain>
    </source>
</reference>
<dbReference type="RefSeq" id="WP_156710868.1">
    <property type="nucleotide sequence ID" value="NZ_WPHG01000001.1"/>
</dbReference>
<dbReference type="CDD" id="cd06579">
    <property type="entry name" value="TM_PBP1_transp_AraH_like"/>
    <property type="match status" value="1"/>
</dbReference>
<feature type="transmembrane region" description="Helical" evidence="6">
    <location>
        <begin position="305"/>
        <end position="321"/>
    </location>
</feature>
<keyword evidence="5 6" id="KW-0472">Membrane</keyword>
<evidence type="ECO:0000256" key="4">
    <source>
        <dbReference type="ARBA" id="ARBA00022989"/>
    </source>
</evidence>
<dbReference type="InterPro" id="IPR001851">
    <property type="entry name" value="ABC_transp_permease"/>
</dbReference>
<proteinExistence type="predicted"/>
<evidence type="ECO:0000256" key="2">
    <source>
        <dbReference type="ARBA" id="ARBA00022475"/>
    </source>
</evidence>
<dbReference type="GO" id="GO:0022857">
    <property type="term" value="F:transmembrane transporter activity"/>
    <property type="evidence" value="ECO:0007669"/>
    <property type="project" value="InterPro"/>
</dbReference>
<protein>
    <submittedName>
        <fullName evidence="7">ABC transporter permease</fullName>
    </submittedName>
</protein>
<gene>
    <name evidence="7" type="ORF">GN330_01825</name>
</gene>
<accession>A0A844Q9T0</accession>
<sequence length="329" mass="34541">MKDAAPETQDAGLSKAEQRQSRFAFVRSLTLLGLVLLVWLVLSVMTESFMTSANLSNLARQASLWAIIAVGQTFVIITGGIDLSVGAIVGLSSTVVAVLLKAGLPIWLAVFITMGIGPVVGAFHAFGILRMGLPPFIMTLATMTGLRGIGLLLTDGQTIAGLPNAFTAFSRQSFLGIPSLAWMVVLVAVPAYVLLSHSRWGRHLFAVGSNSEAARLSGISISRTIYLAYILSASCAAFVGILTASRISIGVATTGEAWELQSIAAAVIGGASLFGAVGSVPGPLLGSLLLTTINNGANLLNVNPFWQRIITGALIIVIVWLDQLRRAKR</sequence>
<organism evidence="7 8">
    <name type="scientific">Nitratireductor arenosus</name>
    <dbReference type="NCBI Taxonomy" id="2682096"/>
    <lineage>
        <taxon>Bacteria</taxon>
        <taxon>Pseudomonadati</taxon>
        <taxon>Pseudomonadota</taxon>
        <taxon>Alphaproteobacteria</taxon>
        <taxon>Hyphomicrobiales</taxon>
        <taxon>Phyllobacteriaceae</taxon>
        <taxon>Nitratireductor</taxon>
    </lineage>
</organism>
<keyword evidence="8" id="KW-1185">Reference proteome</keyword>
<comment type="caution">
    <text evidence="7">The sequence shown here is derived from an EMBL/GenBank/DDBJ whole genome shotgun (WGS) entry which is preliminary data.</text>
</comment>
<feature type="transmembrane region" description="Helical" evidence="6">
    <location>
        <begin position="24"/>
        <end position="42"/>
    </location>
</feature>
<keyword evidence="2" id="KW-1003">Cell membrane</keyword>
<dbReference type="PANTHER" id="PTHR32196:SF72">
    <property type="entry name" value="RIBOSE IMPORT PERMEASE PROTEIN RBSC"/>
    <property type="match status" value="1"/>
</dbReference>
<name>A0A844Q9T0_9HYPH</name>
<evidence type="ECO:0000313" key="7">
    <source>
        <dbReference type="EMBL" id="MVA95995.1"/>
    </source>
</evidence>
<dbReference type="Proteomes" id="UP000463224">
    <property type="component" value="Unassembled WGS sequence"/>
</dbReference>
<feature type="transmembrane region" description="Helical" evidence="6">
    <location>
        <begin position="174"/>
        <end position="195"/>
    </location>
</feature>
<evidence type="ECO:0000256" key="5">
    <source>
        <dbReference type="ARBA" id="ARBA00023136"/>
    </source>
</evidence>
<dbReference type="GO" id="GO:0005886">
    <property type="term" value="C:plasma membrane"/>
    <property type="evidence" value="ECO:0007669"/>
    <property type="project" value="UniProtKB-SubCell"/>
</dbReference>
<feature type="transmembrane region" description="Helical" evidence="6">
    <location>
        <begin position="225"/>
        <end position="242"/>
    </location>
</feature>
<feature type="transmembrane region" description="Helical" evidence="6">
    <location>
        <begin position="104"/>
        <end position="126"/>
    </location>
</feature>
<evidence type="ECO:0000256" key="3">
    <source>
        <dbReference type="ARBA" id="ARBA00022692"/>
    </source>
</evidence>
<feature type="transmembrane region" description="Helical" evidence="6">
    <location>
        <begin position="62"/>
        <end position="92"/>
    </location>
</feature>
<keyword evidence="4 6" id="KW-1133">Transmembrane helix</keyword>
<feature type="transmembrane region" description="Helical" evidence="6">
    <location>
        <begin position="263"/>
        <end position="285"/>
    </location>
</feature>